<name>A0A1D2JK99_PARBR</name>
<feature type="compositionally biased region" description="Basic and acidic residues" evidence="1">
    <location>
        <begin position="41"/>
        <end position="53"/>
    </location>
</feature>
<feature type="region of interest" description="Disordered" evidence="1">
    <location>
        <begin position="148"/>
        <end position="167"/>
    </location>
</feature>
<evidence type="ECO:0000313" key="2">
    <source>
        <dbReference type="EMBL" id="ODH39433.1"/>
    </source>
</evidence>
<gene>
    <name evidence="2" type="ORF">ACO22_01890</name>
</gene>
<protein>
    <submittedName>
        <fullName evidence="2">Uncharacterized protein</fullName>
    </submittedName>
</protein>
<dbReference type="VEuPathDB" id="FungiDB:PADG_03822"/>
<proteinExistence type="predicted"/>
<comment type="caution">
    <text evidence="2">The sequence shown here is derived from an EMBL/GenBank/DDBJ whole genome shotgun (WGS) entry which is preliminary data.</text>
</comment>
<dbReference type="EMBL" id="LZYO01000052">
    <property type="protein sequence ID" value="ODH39433.1"/>
    <property type="molecule type" value="Genomic_DNA"/>
</dbReference>
<accession>A0A1D2JK99</accession>
<sequence>MPSSGWSENNRMVTFSTIRSHPLAGRNTQTPSIPVLIKTLQQDEGKASVEREFNNPNTKKTSHTKSPPSHVLHTQPPLSTNRNANMTSTISEQPYQHILSPIPTKPKSDLVNDPTATFSAATFSQEISRAMQASSSQLPKYVSYSYMEDAFDQPPPPPPSPVGWAKS</sequence>
<organism evidence="2 3">
    <name type="scientific">Paracoccidioides brasiliensis</name>
    <dbReference type="NCBI Taxonomy" id="121759"/>
    <lineage>
        <taxon>Eukaryota</taxon>
        <taxon>Fungi</taxon>
        <taxon>Dikarya</taxon>
        <taxon>Ascomycota</taxon>
        <taxon>Pezizomycotina</taxon>
        <taxon>Eurotiomycetes</taxon>
        <taxon>Eurotiomycetidae</taxon>
        <taxon>Onygenales</taxon>
        <taxon>Ajellomycetaceae</taxon>
        <taxon>Paracoccidioides</taxon>
    </lineage>
</organism>
<feature type="compositionally biased region" description="Polar residues" evidence="1">
    <location>
        <begin position="54"/>
        <end position="67"/>
    </location>
</feature>
<evidence type="ECO:0000313" key="3">
    <source>
        <dbReference type="Proteomes" id="UP000242814"/>
    </source>
</evidence>
<dbReference type="AlphaFoldDB" id="A0A1D2JK99"/>
<reference evidence="2 3" key="1">
    <citation type="submission" date="2016-06" db="EMBL/GenBank/DDBJ databases">
        <authorList>
            <person name="Kjaerup R.B."/>
            <person name="Dalgaard T.S."/>
            <person name="Juul-Madsen H.R."/>
        </authorList>
    </citation>
    <scope>NUCLEOTIDE SEQUENCE [LARGE SCALE GENOMIC DNA]</scope>
    <source>
        <strain evidence="2 3">Pb300</strain>
    </source>
</reference>
<evidence type="ECO:0000256" key="1">
    <source>
        <dbReference type="SAM" id="MobiDB-lite"/>
    </source>
</evidence>
<feature type="compositionally biased region" description="Polar residues" evidence="1">
    <location>
        <begin position="76"/>
        <end position="85"/>
    </location>
</feature>
<feature type="region of interest" description="Disordered" evidence="1">
    <location>
        <begin position="39"/>
        <end position="85"/>
    </location>
</feature>
<dbReference type="VEuPathDB" id="FungiDB:PABG_11311"/>
<dbReference type="Proteomes" id="UP000242814">
    <property type="component" value="Unassembled WGS sequence"/>
</dbReference>